<gene>
    <name evidence="11" type="ORF">KFE25_009855</name>
</gene>
<feature type="region of interest" description="Disordered" evidence="9">
    <location>
        <begin position="475"/>
        <end position="558"/>
    </location>
</feature>
<name>A0A8J5X6F8_DIALT</name>
<evidence type="ECO:0000256" key="6">
    <source>
        <dbReference type="ARBA" id="ARBA00022989"/>
    </source>
</evidence>
<accession>A0A8J5X6F8</accession>
<protein>
    <recommendedName>
        <fullName evidence="10">Fringe-like glycosyltransferase domain-containing protein</fullName>
    </recommendedName>
</protein>
<comment type="subcellular location">
    <subcellularLocation>
        <location evidence="8">Endomembrane system</location>
        <topology evidence="8">Single-pass membrane protein</topology>
    </subcellularLocation>
    <subcellularLocation>
        <location evidence="1">Membrane</location>
        <topology evidence="1">Single-pass type II membrane protein</topology>
    </subcellularLocation>
</comment>
<feature type="region of interest" description="Disordered" evidence="9">
    <location>
        <begin position="366"/>
        <end position="436"/>
    </location>
</feature>
<feature type="compositionally biased region" description="Low complexity" evidence="9">
    <location>
        <begin position="476"/>
        <end position="490"/>
    </location>
</feature>
<dbReference type="PANTHER" id="PTHR10811">
    <property type="entry name" value="FRINGE-RELATED"/>
    <property type="match status" value="1"/>
</dbReference>
<evidence type="ECO:0000256" key="2">
    <source>
        <dbReference type="ARBA" id="ARBA00022676"/>
    </source>
</evidence>
<proteinExistence type="predicted"/>
<dbReference type="OrthoDB" id="421979at2759"/>
<dbReference type="Pfam" id="PF02434">
    <property type="entry name" value="Fringe"/>
    <property type="match status" value="1"/>
</dbReference>
<keyword evidence="6" id="KW-1133">Transmembrane helix</keyword>
<keyword evidence="2" id="KW-0328">Glycosyltransferase</keyword>
<dbReference type="GO" id="GO:0016757">
    <property type="term" value="F:glycosyltransferase activity"/>
    <property type="evidence" value="ECO:0007669"/>
    <property type="project" value="UniProtKB-KW"/>
</dbReference>
<evidence type="ECO:0000256" key="9">
    <source>
        <dbReference type="SAM" id="MobiDB-lite"/>
    </source>
</evidence>
<evidence type="ECO:0000256" key="8">
    <source>
        <dbReference type="ARBA" id="ARBA00037847"/>
    </source>
</evidence>
<dbReference type="GO" id="GO:0012505">
    <property type="term" value="C:endomembrane system"/>
    <property type="evidence" value="ECO:0007669"/>
    <property type="project" value="UniProtKB-SubCell"/>
</dbReference>
<feature type="compositionally biased region" description="Basic and acidic residues" evidence="9">
    <location>
        <begin position="544"/>
        <end position="558"/>
    </location>
</feature>
<organism evidence="11 12">
    <name type="scientific">Diacronema lutheri</name>
    <name type="common">Unicellular marine alga</name>
    <name type="synonym">Monochrysis lutheri</name>
    <dbReference type="NCBI Taxonomy" id="2081491"/>
    <lineage>
        <taxon>Eukaryota</taxon>
        <taxon>Haptista</taxon>
        <taxon>Haptophyta</taxon>
        <taxon>Pavlovophyceae</taxon>
        <taxon>Pavlovales</taxon>
        <taxon>Pavlovaceae</taxon>
        <taxon>Diacronema</taxon>
    </lineage>
</organism>
<comment type="caution">
    <text evidence="11">The sequence shown here is derived from an EMBL/GenBank/DDBJ whole genome shotgun (WGS) entry which is preliminary data.</text>
</comment>
<sequence>MLPMALPLAARVAAQEPCETALPGSHSVARDCVGLPSSDSWLPAPLAPHGVSPARAGRRYVAQPSTFVRHKYDGSGRGNLTLSQVLFIVMASNALLERALWVSKTWCSYELSRCIFVSDSPICERDGRALPAGEQGGTCLPTLAVPPHTAPHHCCRKDAFFCDPHRQATLRAQYRFLPALLAAKRSPALRAGAIRWVVVVDDDSWVFPSNLLGLLNRFSHKLPLYLGDFVITPEMSFACGGGGSVLSATLLQRMDVSQCITLLESKCMQSDWMISACVARAKGVFVPNYGCGTCYRHNSFRNGIMRKRLRQGCFFMQSAGPFMRVIRPVHREFPAIIHAYRATAKRTLWNWHANTDSEGRWVDATRSAEGTHGKRANSTTSRHADSEGRWVDATRSAEGTHGKRANSTTSRHAGARGGSTTASAGGGGGEGDEAMPVPEMTDALLERIGSDAADEGRTRADLNERATRLVTVGAQRTRAADNGANGATNTPSAQLRRFDGGGGGAGRGGERPQAILSLDGATRPRNGGTQPSRDGGARSGAGGRGEETGRARKWRDWLDGGAGGLANEARTREKVALGLEQLRRGHVWAGGGVGHAAP</sequence>
<evidence type="ECO:0000313" key="11">
    <source>
        <dbReference type="EMBL" id="KAG8457095.1"/>
    </source>
</evidence>
<keyword evidence="5" id="KW-0735">Signal-anchor</keyword>
<keyword evidence="7" id="KW-0472">Membrane</keyword>
<feature type="compositionally biased region" description="Basic and acidic residues" evidence="9">
    <location>
        <begin position="382"/>
        <end position="392"/>
    </location>
</feature>
<evidence type="ECO:0000259" key="10">
    <source>
        <dbReference type="Pfam" id="PF02434"/>
    </source>
</evidence>
<dbReference type="InterPro" id="IPR003378">
    <property type="entry name" value="Fringe-like_glycosylTrfase"/>
</dbReference>
<keyword evidence="3" id="KW-0808">Transferase</keyword>
<evidence type="ECO:0000256" key="5">
    <source>
        <dbReference type="ARBA" id="ARBA00022968"/>
    </source>
</evidence>
<feature type="domain" description="Fringe-like glycosyltransferase" evidence="10">
    <location>
        <begin position="192"/>
        <end position="280"/>
    </location>
</feature>
<dbReference type="Gene3D" id="3.90.550.50">
    <property type="match status" value="1"/>
</dbReference>
<dbReference type="AlphaFoldDB" id="A0A8J5X6F8"/>
<dbReference type="EMBL" id="JAGTXO010000083">
    <property type="protein sequence ID" value="KAG8457095.1"/>
    <property type="molecule type" value="Genomic_DNA"/>
</dbReference>
<evidence type="ECO:0000256" key="3">
    <source>
        <dbReference type="ARBA" id="ARBA00022679"/>
    </source>
</evidence>
<evidence type="ECO:0000256" key="4">
    <source>
        <dbReference type="ARBA" id="ARBA00022692"/>
    </source>
</evidence>
<keyword evidence="12" id="KW-1185">Reference proteome</keyword>
<keyword evidence="4" id="KW-0812">Transmembrane</keyword>
<dbReference type="GO" id="GO:0016020">
    <property type="term" value="C:membrane"/>
    <property type="evidence" value="ECO:0007669"/>
    <property type="project" value="UniProtKB-SubCell"/>
</dbReference>
<reference evidence="11" key="1">
    <citation type="submission" date="2021-05" db="EMBL/GenBank/DDBJ databases">
        <title>The genome of the haptophyte Pavlova lutheri (Diacronema luteri, Pavlovales) - a model for lipid biosynthesis in eukaryotic algae.</title>
        <authorList>
            <person name="Hulatt C.J."/>
            <person name="Posewitz M.C."/>
        </authorList>
    </citation>
    <scope>NUCLEOTIDE SEQUENCE</scope>
    <source>
        <strain evidence="11">NIVA-4/92</strain>
    </source>
</reference>
<dbReference type="Proteomes" id="UP000751190">
    <property type="component" value="Unassembled WGS sequence"/>
</dbReference>
<evidence type="ECO:0000256" key="7">
    <source>
        <dbReference type="ARBA" id="ARBA00023136"/>
    </source>
</evidence>
<evidence type="ECO:0000313" key="12">
    <source>
        <dbReference type="Proteomes" id="UP000751190"/>
    </source>
</evidence>
<evidence type="ECO:0000256" key="1">
    <source>
        <dbReference type="ARBA" id="ARBA00004606"/>
    </source>
</evidence>